<organism evidence="2 3">
    <name type="scientific">Trichoderma lentiforme</name>
    <dbReference type="NCBI Taxonomy" id="1567552"/>
    <lineage>
        <taxon>Eukaryota</taxon>
        <taxon>Fungi</taxon>
        <taxon>Dikarya</taxon>
        <taxon>Ascomycota</taxon>
        <taxon>Pezizomycotina</taxon>
        <taxon>Sordariomycetes</taxon>
        <taxon>Hypocreomycetidae</taxon>
        <taxon>Hypocreales</taxon>
        <taxon>Hypocreaceae</taxon>
        <taxon>Trichoderma</taxon>
    </lineage>
</organism>
<proteinExistence type="predicted"/>
<gene>
    <name evidence="2" type="ORF">CFAM422_001919</name>
</gene>
<name>A0A9P4XMK7_9HYPO</name>
<evidence type="ECO:0000256" key="1">
    <source>
        <dbReference type="SAM" id="MobiDB-lite"/>
    </source>
</evidence>
<sequence length="124" mass="12873">MEAAGLSASYITRLPVGPTPKPAELPEPAASSAAPSDAVTAESLSVSVPLVSKQNCGHKVAAPVCTASRARVSLLDDLAPNPNEPRQSKVPERTPLPRLHAASAVPIPKLCQHLAFWQIASKPA</sequence>
<comment type="caution">
    <text evidence="2">The sequence shown here is derived from an EMBL/GenBank/DDBJ whole genome shotgun (WGS) entry which is preliminary data.</text>
</comment>
<evidence type="ECO:0000313" key="3">
    <source>
        <dbReference type="Proteomes" id="UP000801864"/>
    </source>
</evidence>
<feature type="compositionally biased region" description="Low complexity" evidence="1">
    <location>
        <begin position="26"/>
        <end position="38"/>
    </location>
</feature>
<keyword evidence="3" id="KW-1185">Reference proteome</keyword>
<evidence type="ECO:0000313" key="2">
    <source>
        <dbReference type="EMBL" id="KAF3075355.1"/>
    </source>
</evidence>
<dbReference type="EMBL" id="QLNT01000003">
    <property type="protein sequence ID" value="KAF3075355.1"/>
    <property type="molecule type" value="Genomic_DNA"/>
</dbReference>
<feature type="region of interest" description="Disordered" evidence="1">
    <location>
        <begin position="1"/>
        <end position="38"/>
    </location>
</feature>
<accession>A0A9P4XMK7</accession>
<reference evidence="2 3" key="1">
    <citation type="submission" date="2018-06" db="EMBL/GenBank/DDBJ databases">
        <title>Genome analysis of cellulolytic fungus Trichoderma lentiforme CFAM-422.</title>
        <authorList>
            <person name="Steindorff A.S."/>
            <person name="Formighieri E.F."/>
            <person name="Midorikawa G.E.O."/>
            <person name="Tamietti M.S."/>
            <person name="Ramos E.Z."/>
            <person name="Silva A.S."/>
            <person name="Bon E.P.S."/>
            <person name="Mendes T.D."/>
            <person name="Damaso M.C.T."/>
            <person name="Favaro L.C.L."/>
        </authorList>
    </citation>
    <scope>NUCLEOTIDE SEQUENCE [LARGE SCALE GENOMIC DNA]</scope>
    <source>
        <strain evidence="2 3">CFAM-422</strain>
    </source>
</reference>
<dbReference type="AlphaFoldDB" id="A0A9P4XMK7"/>
<protein>
    <submittedName>
        <fullName evidence="2">Uncharacterized protein</fullName>
    </submittedName>
</protein>
<dbReference type="Proteomes" id="UP000801864">
    <property type="component" value="Unassembled WGS sequence"/>
</dbReference>